<gene>
    <name evidence="2" type="ORF">PFISCL1PPCAC_1062</name>
</gene>
<organism evidence="2 3">
    <name type="scientific">Pristionchus fissidentatus</name>
    <dbReference type="NCBI Taxonomy" id="1538716"/>
    <lineage>
        <taxon>Eukaryota</taxon>
        <taxon>Metazoa</taxon>
        <taxon>Ecdysozoa</taxon>
        <taxon>Nematoda</taxon>
        <taxon>Chromadorea</taxon>
        <taxon>Rhabditida</taxon>
        <taxon>Rhabditina</taxon>
        <taxon>Diplogasteromorpha</taxon>
        <taxon>Diplogasteroidea</taxon>
        <taxon>Neodiplogasteridae</taxon>
        <taxon>Pristionchus</taxon>
    </lineage>
</organism>
<name>A0AAV5UW39_9BILA</name>
<dbReference type="PANTHER" id="PTHR31507:SF3">
    <property type="entry name" value="TIL DOMAIN-CONTAINING PROTEIN"/>
    <property type="match status" value="1"/>
</dbReference>
<evidence type="ECO:0000313" key="3">
    <source>
        <dbReference type="Proteomes" id="UP001432322"/>
    </source>
</evidence>
<sequence length="99" mass="10569">IIAVLLIAGVCAEWSAWTETPDSPCSETCGYCGVRVVATRTCTAFEFCSGVSQRYEECAARMCKWPNRSCCAGYVKAAFDGQITCVAKAGAVVPKTKLT</sequence>
<reference evidence="2" key="1">
    <citation type="submission" date="2023-10" db="EMBL/GenBank/DDBJ databases">
        <title>Genome assembly of Pristionchus species.</title>
        <authorList>
            <person name="Yoshida K."/>
            <person name="Sommer R.J."/>
        </authorList>
    </citation>
    <scope>NUCLEOTIDE SEQUENCE</scope>
    <source>
        <strain evidence="2">RS5133</strain>
    </source>
</reference>
<comment type="caution">
    <text evidence="2">The sequence shown here is derived from an EMBL/GenBank/DDBJ whole genome shotgun (WGS) entry which is preliminary data.</text>
</comment>
<feature type="signal peptide" evidence="1">
    <location>
        <begin position="1"/>
        <end position="18"/>
    </location>
</feature>
<evidence type="ECO:0000313" key="2">
    <source>
        <dbReference type="EMBL" id="GMT09765.1"/>
    </source>
</evidence>
<keyword evidence="3" id="KW-1185">Reference proteome</keyword>
<proteinExistence type="predicted"/>
<dbReference type="PROSITE" id="PS50092">
    <property type="entry name" value="TSP1"/>
    <property type="match status" value="1"/>
</dbReference>
<dbReference type="Proteomes" id="UP001432322">
    <property type="component" value="Unassembled WGS sequence"/>
</dbReference>
<protein>
    <submittedName>
        <fullName evidence="2">Uncharacterized protein</fullName>
    </submittedName>
</protein>
<keyword evidence="1" id="KW-0732">Signal</keyword>
<dbReference type="PANTHER" id="PTHR31507">
    <property type="entry name" value="PROTEIN CBG15923"/>
    <property type="match status" value="1"/>
</dbReference>
<dbReference type="AlphaFoldDB" id="A0AAV5UW39"/>
<evidence type="ECO:0000256" key="1">
    <source>
        <dbReference type="SAM" id="SignalP"/>
    </source>
</evidence>
<accession>A0AAV5UW39</accession>
<feature type="chain" id="PRO_5043529025" evidence="1">
    <location>
        <begin position="19"/>
        <end position="99"/>
    </location>
</feature>
<dbReference type="InterPro" id="IPR000884">
    <property type="entry name" value="TSP1_rpt"/>
</dbReference>
<dbReference type="EMBL" id="BTSY01000001">
    <property type="protein sequence ID" value="GMT09765.1"/>
    <property type="molecule type" value="Genomic_DNA"/>
</dbReference>
<feature type="non-terminal residue" evidence="2">
    <location>
        <position position="1"/>
    </location>
</feature>